<evidence type="ECO:0000313" key="2">
    <source>
        <dbReference type="EMBL" id="MBK5927189.1"/>
    </source>
</evidence>
<keyword evidence="1" id="KW-0812">Transmembrane</keyword>
<proteinExistence type="predicted"/>
<evidence type="ECO:0000313" key="3">
    <source>
        <dbReference type="Proteomes" id="UP000706333"/>
    </source>
</evidence>
<sequence>DAPGPIAADGATPPAARARYRGLVVGLLAVLAVGVVAVALYAQARTAAAPPAGLVAFADAMDSAAAALGAAGDQLRRELAALIAGR</sequence>
<accession>A0A934TKE7</accession>
<evidence type="ECO:0000256" key="1">
    <source>
        <dbReference type="SAM" id="Phobius"/>
    </source>
</evidence>
<feature type="transmembrane region" description="Helical" evidence="1">
    <location>
        <begin position="20"/>
        <end position="42"/>
    </location>
</feature>
<keyword evidence="1" id="KW-1133">Transmembrane helix</keyword>
<comment type="caution">
    <text evidence="2">The sequence shown here is derived from an EMBL/GenBank/DDBJ whole genome shotgun (WGS) entry which is preliminary data.</text>
</comment>
<keyword evidence="3" id="KW-1185">Reference proteome</keyword>
<dbReference type="AlphaFoldDB" id="A0A934TKE7"/>
<dbReference type="RefSeq" id="WP_201156953.1">
    <property type="nucleotide sequence ID" value="NZ_NHSD01000217.1"/>
</dbReference>
<keyword evidence="1" id="KW-0472">Membrane</keyword>
<gene>
    <name evidence="2" type="ORF">CCR87_07520</name>
</gene>
<reference evidence="2" key="2">
    <citation type="journal article" date="2020" name="Microorganisms">
        <title>Osmotic Adaptation and Compatible Solute Biosynthesis of Phototrophic Bacteria as Revealed from Genome Analyses.</title>
        <authorList>
            <person name="Imhoff J.F."/>
            <person name="Rahn T."/>
            <person name="Kunzel S."/>
            <person name="Keller A."/>
            <person name="Neulinger S.C."/>
        </authorList>
    </citation>
    <scope>NUCLEOTIDE SEQUENCE</scope>
    <source>
        <strain evidence="2">LMG 28126</strain>
    </source>
</reference>
<organism evidence="2 3">
    <name type="scientific">Rhodobaculum claviforme</name>
    <dbReference type="NCBI Taxonomy" id="1549854"/>
    <lineage>
        <taxon>Bacteria</taxon>
        <taxon>Pseudomonadati</taxon>
        <taxon>Pseudomonadota</taxon>
        <taxon>Alphaproteobacteria</taxon>
        <taxon>Rhodobacterales</taxon>
        <taxon>Paracoccaceae</taxon>
        <taxon>Rhodobaculum</taxon>
    </lineage>
</organism>
<name>A0A934TKE7_9RHOB</name>
<protein>
    <submittedName>
        <fullName evidence="2">Uncharacterized protein</fullName>
    </submittedName>
</protein>
<dbReference type="EMBL" id="NHSD01000217">
    <property type="protein sequence ID" value="MBK5927189.1"/>
    <property type="molecule type" value="Genomic_DNA"/>
</dbReference>
<reference evidence="2" key="1">
    <citation type="submission" date="2017-05" db="EMBL/GenBank/DDBJ databases">
        <authorList>
            <person name="Imhoff J.F."/>
            <person name="Rahn T."/>
            <person name="Kuenzel S."/>
            <person name="Neulinger S.C."/>
        </authorList>
    </citation>
    <scope>NUCLEOTIDE SEQUENCE</scope>
    <source>
        <strain evidence="2">LMG 28126</strain>
    </source>
</reference>
<dbReference type="Proteomes" id="UP000706333">
    <property type="component" value="Unassembled WGS sequence"/>
</dbReference>
<feature type="non-terminal residue" evidence="2">
    <location>
        <position position="1"/>
    </location>
</feature>